<keyword evidence="1" id="KW-0472">Membrane</keyword>
<feature type="transmembrane region" description="Helical" evidence="1">
    <location>
        <begin position="14"/>
        <end position="32"/>
    </location>
</feature>
<sequence>MYRNERGFTIAEGLVAFGAILFVATMLFPLMFHMMKNLENNKEHLLAYRFLYESSEQFMINDTLSKRFTSEGRSYETSITSFNGKWKACVLYDKKQNCITETEK</sequence>
<reference evidence="2 3" key="1">
    <citation type="submission" date="2017-11" db="EMBL/GenBank/DDBJ databases">
        <title>Bacillus camelliae sp. nov., isolated from pu'er tea.</title>
        <authorList>
            <person name="Niu L."/>
        </authorList>
    </citation>
    <scope>NUCLEOTIDE SEQUENCE [LARGE SCALE GENOMIC DNA]</scope>
    <source>
        <strain evidence="2 3">7578-1</strain>
    </source>
</reference>
<dbReference type="AlphaFoldDB" id="A0A2N3LN64"/>
<comment type="caution">
    <text evidence="2">The sequence shown here is derived from an EMBL/GenBank/DDBJ whole genome shotgun (WGS) entry which is preliminary data.</text>
</comment>
<name>A0A2N3LN64_9BACI</name>
<dbReference type="OrthoDB" id="2453442at2"/>
<keyword evidence="1" id="KW-1133">Transmembrane helix</keyword>
<evidence type="ECO:0000313" key="2">
    <source>
        <dbReference type="EMBL" id="PKR86061.1"/>
    </source>
</evidence>
<protein>
    <recommendedName>
        <fullName evidence="4">Type II secretion system protein</fullName>
    </recommendedName>
</protein>
<keyword evidence="3" id="KW-1185">Reference proteome</keyword>
<evidence type="ECO:0008006" key="4">
    <source>
        <dbReference type="Google" id="ProtNLM"/>
    </source>
</evidence>
<keyword evidence="1" id="KW-0812">Transmembrane</keyword>
<dbReference type="RefSeq" id="WP_101353430.1">
    <property type="nucleotide sequence ID" value="NZ_PIQO01000003.1"/>
</dbReference>
<dbReference type="EMBL" id="PIQO01000003">
    <property type="protein sequence ID" value="PKR86061.1"/>
    <property type="molecule type" value="Genomic_DNA"/>
</dbReference>
<proteinExistence type="predicted"/>
<gene>
    <name evidence="2" type="ORF">CWO92_06735</name>
</gene>
<evidence type="ECO:0000256" key="1">
    <source>
        <dbReference type="SAM" id="Phobius"/>
    </source>
</evidence>
<evidence type="ECO:0000313" key="3">
    <source>
        <dbReference type="Proteomes" id="UP000233440"/>
    </source>
</evidence>
<accession>A0A2N3LN64</accession>
<dbReference type="Proteomes" id="UP000233440">
    <property type="component" value="Unassembled WGS sequence"/>
</dbReference>
<organism evidence="2 3">
    <name type="scientific">Heyndrickxia camelliae</name>
    <dbReference type="NCBI Taxonomy" id="1707093"/>
    <lineage>
        <taxon>Bacteria</taxon>
        <taxon>Bacillati</taxon>
        <taxon>Bacillota</taxon>
        <taxon>Bacilli</taxon>
        <taxon>Bacillales</taxon>
        <taxon>Bacillaceae</taxon>
        <taxon>Heyndrickxia</taxon>
    </lineage>
</organism>